<feature type="region of interest" description="Disordered" evidence="1">
    <location>
        <begin position="36"/>
        <end position="101"/>
    </location>
</feature>
<evidence type="ECO:0000256" key="1">
    <source>
        <dbReference type="SAM" id="MobiDB-lite"/>
    </source>
</evidence>
<keyword evidence="3" id="KW-1185">Reference proteome</keyword>
<reference evidence="2" key="1">
    <citation type="journal article" date="2023" name="Nat. Commun.">
        <title>Diploid and tetraploid genomes of Acorus and the evolution of monocots.</title>
        <authorList>
            <person name="Ma L."/>
            <person name="Liu K.W."/>
            <person name="Li Z."/>
            <person name="Hsiao Y.Y."/>
            <person name="Qi Y."/>
            <person name="Fu T."/>
            <person name="Tang G.D."/>
            <person name="Zhang D."/>
            <person name="Sun W.H."/>
            <person name="Liu D.K."/>
            <person name="Li Y."/>
            <person name="Chen G.Z."/>
            <person name="Liu X.D."/>
            <person name="Liao X.Y."/>
            <person name="Jiang Y.T."/>
            <person name="Yu X."/>
            <person name="Hao Y."/>
            <person name="Huang J."/>
            <person name="Zhao X.W."/>
            <person name="Ke S."/>
            <person name="Chen Y.Y."/>
            <person name="Wu W.L."/>
            <person name="Hsu J.L."/>
            <person name="Lin Y.F."/>
            <person name="Huang M.D."/>
            <person name="Li C.Y."/>
            <person name="Huang L."/>
            <person name="Wang Z.W."/>
            <person name="Zhao X."/>
            <person name="Zhong W.Y."/>
            <person name="Peng D.H."/>
            <person name="Ahmad S."/>
            <person name="Lan S."/>
            <person name="Zhang J.S."/>
            <person name="Tsai W.C."/>
            <person name="Van de Peer Y."/>
            <person name="Liu Z.J."/>
        </authorList>
    </citation>
    <scope>NUCLEOTIDE SEQUENCE</scope>
    <source>
        <strain evidence="2">CP</strain>
    </source>
</reference>
<proteinExistence type="predicted"/>
<accession>A0AAV9DGL3</accession>
<reference evidence="2" key="2">
    <citation type="submission" date="2023-06" db="EMBL/GenBank/DDBJ databases">
        <authorList>
            <person name="Ma L."/>
            <person name="Liu K.-W."/>
            <person name="Li Z."/>
            <person name="Hsiao Y.-Y."/>
            <person name="Qi Y."/>
            <person name="Fu T."/>
            <person name="Tang G."/>
            <person name="Zhang D."/>
            <person name="Sun W.-H."/>
            <person name="Liu D.-K."/>
            <person name="Li Y."/>
            <person name="Chen G.-Z."/>
            <person name="Liu X.-D."/>
            <person name="Liao X.-Y."/>
            <person name="Jiang Y.-T."/>
            <person name="Yu X."/>
            <person name="Hao Y."/>
            <person name="Huang J."/>
            <person name="Zhao X.-W."/>
            <person name="Ke S."/>
            <person name="Chen Y.-Y."/>
            <person name="Wu W.-L."/>
            <person name="Hsu J.-L."/>
            <person name="Lin Y.-F."/>
            <person name="Huang M.-D."/>
            <person name="Li C.-Y."/>
            <person name="Huang L."/>
            <person name="Wang Z.-W."/>
            <person name="Zhao X."/>
            <person name="Zhong W.-Y."/>
            <person name="Peng D.-H."/>
            <person name="Ahmad S."/>
            <person name="Lan S."/>
            <person name="Zhang J.-S."/>
            <person name="Tsai W.-C."/>
            <person name="Van De Peer Y."/>
            <person name="Liu Z.-J."/>
        </authorList>
    </citation>
    <scope>NUCLEOTIDE SEQUENCE</scope>
    <source>
        <strain evidence="2">CP</strain>
        <tissue evidence="2">Leaves</tissue>
    </source>
</reference>
<sequence>MALGKVRTTTKQLMIIATIVVLLALSRVQLVQSRALHPKMDGGDRSGASSSNSVNPKRFSASLGNHGGSPDFANLAKLTAGPSRKGKDITSRGYAKTYGSS</sequence>
<protein>
    <submittedName>
        <fullName evidence="2">Uncharacterized protein</fullName>
    </submittedName>
</protein>
<gene>
    <name evidence="2" type="ORF">QJS10_CPB13g00502</name>
</gene>
<evidence type="ECO:0000313" key="3">
    <source>
        <dbReference type="Proteomes" id="UP001180020"/>
    </source>
</evidence>
<dbReference type="AlphaFoldDB" id="A0AAV9DGL3"/>
<evidence type="ECO:0000313" key="2">
    <source>
        <dbReference type="EMBL" id="KAK1300741.1"/>
    </source>
</evidence>
<comment type="caution">
    <text evidence="2">The sequence shown here is derived from an EMBL/GenBank/DDBJ whole genome shotgun (WGS) entry which is preliminary data.</text>
</comment>
<dbReference type="EMBL" id="JAUJYO010000013">
    <property type="protein sequence ID" value="KAK1300741.1"/>
    <property type="molecule type" value="Genomic_DNA"/>
</dbReference>
<dbReference type="Proteomes" id="UP001180020">
    <property type="component" value="Unassembled WGS sequence"/>
</dbReference>
<name>A0AAV9DGL3_ACOCL</name>
<organism evidence="2 3">
    <name type="scientific">Acorus calamus</name>
    <name type="common">Sweet flag</name>
    <dbReference type="NCBI Taxonomy" id="4465"/>
    <lineage>
        <taxon>Eukaryota</taxon>
        <taxon>Viridiplantae</taxon>
        <taxon>Streptophyta</taxon>
        <taxon>Embryophyta</taxon>
        <taxon>Tracheophyta</taxon>
        <taxon>Spermatophyta</taxon>
        <taxon>Magnoliopsida</taxon>
        <taxon>Liliopsida</taxon>
        <taxon>Acoraceae</taxon>
        <taxon>Acorus</taxon>
    </lineage>
</organism>